<proteinExistence type="predicted"/>
<keyword evidence="3" id="KW-1185">Reference proteome</keyword>
<name>A0A834K8E6_VESPE</name>
<accession>A0A834K8E6</accession>
<comment type="caution">
    <text evidence="2">The sequence shown here is derived from an EMBL/GenBank/DDBJ whole genome shotgun (WGS) entry which is preliminary data.</text>
</comment>
<dbReference type="EMBL" id="JACSDY010000017">
    <property type="protein sequence ID" value="KAF7402013.1"/>
    <property type="molecule type" value="Genomic_DNA"/>
</dbReference>
<feature type="compositionally biased region" description="Basic and acidic residues" evidence="1">
    <location>
        <begin position="115"/>
        <end position="138"/>
    </location>
</feature>
<sequence>MPLDVFASNKVSTRCNANEGPKQRENVSPPKALGAGRKPASVWHHDARRRSASTCEPPSHVPTPQHLDDSLNGMERNVATNIDVLSFLPPSFSSHCQKILRNNAGRCLNANVTGTKRDEGRKGRVGKTLEARSGDSKNVDPLITETAREGLNDG</sequence>
<feature type="region of interest" description="Disordered" evidence="1">
    <location>
        <begin position="113"/>
        <end position="154"/>
    </location>
</feature>
<evidence type="ECO:0000313" key="3">
    <source>
        <dbReference type="Proteomes" id="UP000600918"/>
    </source>
</evidence>
<evidence type="ECO:0000313" key="2">
    <source>
        <dbReference type="EMBL" id="KAF7402013.1"/>
    </source>
</evidence>
<feature type="region of interest" description="Disordered" evidence="1">
    <location>
        <begin position="1"/>
        <end position="66"/>
    </location>
</feature>
<reference evidence="2" key="1">
    <citation type="journal article" date="2020" name="G3 (Bethesda)">
        <title>High-Quality Assemblies for Three Invasive Social Wasps from the &lt;i&gt;Vespula&lt;/i&gt; Genus.</title>
        <authorList>
            <person name="Harrop T.W.R."/>
            <person name="Guhlin J."/>
            <person name="McLaughlin G.M."/>
            <person name="Permina E."/>
            <person name="Stockwell P."/>
            <person name="Gilligan J."/>
            <person name="Le Lec M.F."/>
            <person name="Gruber M.A.M."/>
            <person name="Quinn O."/>
            <person name="Lovegrove M."/>
            <person name="Duncan E.J."/>
            <person name="Remnant E.J."/>
            <person name="Van Eeckhoven J."/>
            <person name="Graham B."/>
            <person name="Knapp R.A."/>
            <person name="Langford K.W."/>
            <person name="Kronenberg Z."/>
            <person name="Press M.O."/>
            <person name="Eacker S.M."/>
            <person name="Wilson-Rankin E.E."/>
            <person name="Purcell J."/>
            <person name="Lester P.J."/>
            <person name="Dearden P.K."/>
        </authorList>
    </citation>
    <scope>NUCLEOTIDE SEQUENCE</scope>
    <source>
        <strain evidence="2">Volc-1</strain>
    </source>
</reference>
<organism evidence="2 3">
    <name type="scientific">Vespula pensylvanica</name>
    <name type="common">Western yellow jacket</name>
    <name type="synonym">Wasp</name>
    <dbReference type="NCBI Taxonomy" id="30213"/>
    <lineage>
        <taxon>Eukaryota</taxon>
        <taxon>Metazoa</taxon>
        <taxon>Ecdysozoa</taxon>
        <taxon>Arthropoda</taxon>
        <taxon>Hexapoda</taxon>
        <taxon>Insecta</taxon>
        <taxon>Pterygota</taxon>
        <taxon>Neoptera</taxon>
        <taxon>Endopterygota</taxon>
        <taxon>Hymenoptera</taxon>
        <taxon>Apocrita</taxon>
        <taxon>Aculeata</taxon>
        <taxon>Vespoidea</taxon>
        <taxon>Vespidae</taxon>
        <taxon>Vespinae</taxon>
        <taxon>Vespula</taxon>
    </lineage>
</organism>
<evidence type="ECO:0000256" key="1">
    <source>
        <dbReference type="SAM" id="MobiDB-lite"/>
    </source>
</evidence>
<protein>
    <submittedName>
        <fullName evidence="2">Uncharacterized protein</fullName>
    </submittedName>
</protein>
<dbReference type="AlphaFoldDB" id="A0A834K8E6"/>
<gene>
    <name evidence="2" type="ORF">H0235_015349</name>
</gene>
<dbReference type="Proteomes" id="UP000600918">
    <property type="component" value="Unassembled WGS sequence"/>
</dbReference>